<sequence length="70" mass="7913">MRLSDLIPDAGQLQAEIAAIPQALRVALALQLVRDIDEPCCALPLMRLSRLAEDHHLSIRRADFIRERAR</sequence>
<accession>A0A0A0HKN1</accession>
<gene>
    <name evidence="1" type="ORF">rosmuc_03016</name>
</gene>
<dbReference type="HOGENOM" id="CLU_2755359_0_0_5"/>
<evidence type="ECO:0000313" key="1">
    <source>
        <dbReference type="EMBL" id="KGM86723.1"/>
    </source>
</evidence>
<reference evidence="1 2" key="1">
    <citation type="submission" date="2013-01" db="EMBL/GenBank/DDBJ databases">
        <authorList>
            <person name="Fiebig A."/>
            <person name="Goeker M."/>
            <person name="Klenk H.-P.P."/>
        </authorList>
    </citation>
    <scope>NUCLEOTIDE SEQUENCE [LARGE SCALE GENOMIC DNA]</scope>
    <source>
        <strain evidence="1 2">DSM 17069</strain>
    </source>
</reference>
<comment type="caution">
    <text evidence="1">The sequence shown here is derived from an EMBL/GenBank/DDBJ whole genome shotgun (WGS) entry which is preliminary data.</text>
</comment>
<dbReference type="PATRIC" id="fig|1288298.3.peg.3028"/>
<dbReference type="RefSeq" id="WP_037268621.1">
    <property type="nucleotide sequence ID" value="NZ_KN293975.1"/>
</dbReference>
<dbReference type="STRING" id="215743.ROSMUCSMR3_03531"/>
<proteinExistence type="predicted"/>
<dbReference type="OrthoDB" id="7745352at2"/>
<evidence type="ECO:0000313" key="2">
    <source>
        <dbReference type="Proteomes" id="UP000030021"/>
    </source>
</evidence>
<dbReference type="AlphaFoldDB" id="A0A0A0HKN1"/>
<protein>
    <submittedName>
        <fullName evidence="1">Uncharacterized protein</fullName>
    </submittedName>
</protein>
<dbReference type="EMBL" id="AONH01000016">
    <property type="protein sequence ID" value="KGM86723.1"/>
    <property type="molecule type" value="Genomic_DNA"/>
</dbReference>
<organism evidence="1 2">
    <name type="scientific">Roseovarius mucosus DSM 17069</name>
    <dbReference type="NCBI Taxonomy" id="1288298"/>
    <lineage>
        <taxon>Bacteria</taxon>
        <taxon>Pseudomonadati</taxon>
        <taxon>Pseudomonadota</taxon>
        <taxon>Alphaproteobacteria</taxon>
        <taxon>Rhodobacterales</taxon>
        <taxon>Roseobacteraceae</taxon>
        <taxon>Roseovarius</taxon>
    </lineage>
</organism>
<name>A0A0A0HKN1_9RHOB</name>
<dbReference type="Proteomes" id="UP000030021">
    <property type="component" value="Unassembled WGS sequence"/>
</dbReference>
<dbReference type="eggNOG" id="ENOG5032QPF">
    <property type="taxonomic scope" value="Bacteria"/>
</dbReference>